<gene>
    <name evidence="1" type="ORF">KIPB_004641</name>
</gene>
<dbReference type="InterPro" id="IPR011043">
    <property type="entry name" value="Gal_Oxase/kelch_b-propeller"/>
</dbReference>
<protein>
    <submittedName>
        <fullName evidence="1">Uncharacterized protein</fullName>
    </submittedName>
</protein>
<evidence type="ECO:0000313" key="1">
    <source>
        <dbReference type="EMBL" id="GIQ83336.1"/>
    </source>
</evidence>
<accession>A0A9K3GIE9</accession>
<dbReference type="EMBL" id="BDIP01001008">
    <property type="protein sequence ID" value="GIQ83336.1"/>
    <property type="molecule type" value="Genomic_DNA"/>
</dbReference>
<proteinExistence type="predicted"/>
<sequence>MTISLDKGVRLGPFKHRTEDGTGKLSCEHEEDCPLLWNASSSLVVADGVELSALTATLNLHIPDYSLVGVVSAGVFLFYSVEEGNLPIVSSPSFTMDKDTWDDIETTVVPLPPVGSEEEEWSPSEVVVDAGVAYFNMDRGTVPTCDSALFALCLDTHDWAELPPGPYGRRVLGYHMTRSRLFILDGDLFDMRTSETPRPLLLRHFERMGNPDSDQTPLMCHRYSGERNEWTDTQFPSDVKVKDVSYAPVVVHGVAYLFTTDDRLLSYSPSKGWEMASVDWKGRPPTSGYGATLVGVGRYLVGITGEYDNSFGTEIFCYDTVSGEVFHRLLLPFVMDTRVTLLPPYEGVFSAHMENEDRDSVCRILFDIPMGSDAPMV</sequence>
<dbReference type="AlphaFoldDB" id="A0A9K3GIE9"/>
<dbReference type="SUPFAM" id="SSF50965">
    <property type="entry name" value="Galactose oxidase, central domain"/>
    <property type="match status" value="1"/>
</dbReference>
<organism evidence="1 2">
    <name type="scientific">Kipferlia bialata</name>
    <dbReference type="NCBI Taxonomy" id="797122"/>
    <lineage>
        <taxon>Eukaryota</taxon>
        <taxon>Metamonada</taxon>
        <taxon>Carpediemonas-like organisms</taxon>
        <taxon>Kipferlia</taxon>
    </lineage>
</organism>
<evidence type="ECO:0000313" key="2">
    <source>
        <dbReference type="Proteomes" id="UP000265618"/>
    </source>
</evidence>
<keyword evidence="2" id="KW-1185">Reference proteome</keyword>
<comment type="caution">
    <text evidence="1">The sequence shown here is derived from an EMBL/GenBank/DDBJ whole genome shotgun (WGS) entry which is preliminary data.</text>
</comment>
<reference evidence="1 2" key="1">
    <citation type="journal article" date="2018" name="PLoS ONE">
        <title>The draft genome of Kipferlia bialata reveals reductive genome evolution in fornicate parasites.</title>
        <authorList>
            <person name="Tanifuji G."/>
            <person name="Takabayashi S."/>
            <person name="Kume K."/>
            <person name="Takagi M."/>
            <person name="Nakayama T."/>
            <person name="Kamikawa R."/>
            <person name="Inagaki Y."/>
            <person name="Hashimoto T."/>
        </authorList>
    </citation>
    <scope>NUCLEOTIDE SEQUENCE [LARGE SCALE GENOMIC DNA]</scope>
    <source>
        <strain evidence="1">NY0173</strain>
    </source>
</reference>
<name>A0A9K3GIE9_9EUKA</name>
<dbReference type="Proteomes" id="UP000265618">
    <property type="component" value="Unassembled WGS sequence"/>
</dbReference>